<evidence type="ECO:0000256" key="1">
    <source>
        <dbReference type="SAM" id="MobiDB-lite"/>
    </source>
</evidence>
<reference evidence="3" key="1">
    <citation type="journal article" date="2022" name="bioRxiv">
        <title>Sequencing and chromosome-scale assembly of the giantPleurodeles waltlgenome.</title>
        <authorList>
            <person name="Brown T."/>
            <person name="Elewa A."/>
            <person name="Iarovenko S."/>
            <person name="Subramanian E."/>
            <person name="Araus A.J."/>
            <person name="Petzold A."/>
            <person name="Susuki M."/>
            <person name="Suzuki K.-i.T."/>
            <person name="Hayashi T."/>
            <person name="Toyoda A."/>
            <person name="Oliveira C."/>
            <person name="Osipova E."/>
            <person name="Leigh N.D."/>
            <person name="Simon A."/>
            <person name="Yun M.H."/>
        </authorList>
    </citation>
    <scope>NUCLEOTIDE SEQUENCE</scope>
    <source>
        <strain evidence="3">20211129_DDA</strain>
        <tissue evidence="3">Liver</tissue>
    </source>
</reference>
<dbReference type="Proteomes" id="UP001066276">
    <property type="component" value="Chromosome 3_2"/>
</dbReference>
<evidence type="ECO:0000256" key="2">
    <source>
        <dbReference type="SAM" id="SignalP"/>
    </source>
</evidence>
<keyword evidence="2" id="KW-0732">Signal</keyword>
<organism evidence="3 4">
    <name type="scientific">Pleurodeles waltl</name>
    <name type="common">Iberian ribbed newt</name>
    <dbReference type="NCBI Taxonomy" id="8319"/>
    <lineage>
        <taxon>Eukaryota</taxon>
        <taxon>Metazoa</taxon>
        <taxon>Chordata</taxon>
        <taxon>Craniata</taxon>
        <taxon>Vertebrata</taxon>
        <taxon>Euteleostomi</taxon>
        <taxon>Amphibia</taxon>
        <taxon>Batrachia</taxon>
        <taxon>Caudata</taxon>
        <taxon>Salamandroidea</taxon>
        <taxon>Salamandridae</taxon>
        <taxon>Pleurodelinae</taxon>
        <taxon>Pleurodeles</taxon>
    </lineage>
</organism>
<accession>A0AAV7TTS7</accession>
<name>A0AAV7TTS7_PLEWA</name>
<protein>
    <submittedName>
        <fullName evidence="3">Uncharacterized protein</fullName>
    </submittedName>
</protein>
<feature type="chain" id="PRO_5043586049" evidence="2">
    <location>
        <begin position="22"/>
        <end position="213"/>
    </location>
</feature>
<comment type="caution">
    <text evidence="3">The sequence shown here is derived from an EMBL/GenBank/DDBJ whole genome shotgun (WGS) entry which is preliminary data.</text>
</comment>
<evidence type="ECO:0000313" key="4">
    <source>
        <dbReference type="Proteomes" id="UP001066276"/>
    </source>
</evidence>
<dbReference type="AlphaFoldDB" id="A0AAV7TTS7"/>
<sequence length="213" mass="22992">MDSSSVLVALLFGSSVRLSWAEPPGLTESIKHQRKTGPLRMVHRCKWQRLMKPPGLSASRASPDGSRVQVAKVDEASQVEFESSKRQRKAGRLGQFTDARGEVGQQPHGLKLKVANGKGKKGCSGQITNASGNVWQTLPGMSLKVASSKGRKQGRSRQFTDVSGKVGQKAAQVEIESIEQQREAEAARSHSGLVLGYRAEISWQQGSTAKQGS</sequence>
<evidence type="ECO:0000313" key="3">
    <source>
        <dbReference type="EMBL" id="KAJ1179579.1"/>
    </source>
</evidence>
<gene>
    <name evidence="3" type="ORF">NDU88_004813</name>
</gene>
<keyword evidence="4" id="KW-1185">Reference proteome</keyword>
<feature type="signal peptide" evidence="2">
    <location>
        <begin position="1"/>
        <end position="21"/>
    </location>
</feature>
<feature type="region of interest" description="Disordered" evidence="1">
    <location>
        <begin position="79"/>
        <end position="105"/>
    </location>
</feature>
<proteinExistence type="predicted"/>
<dbReference type="EMBL" id="JANPWB010000006">
    <property type="protein sequence ID" value="KAJ1179579.1"/>
    <property type="molecule type" value="Genomic_DNA"/>
</dbReference>